<dbReference type="Gene3D" id="2.40.128.20">
    <property type="match status" value="1"/>
</dbReference>
<dbReference type="EMBL" id="AFZC02000003">
    <property type="protein sequence ID" value="EHL10810.1"/>
    <property type="molecule type" value="Genomic_DNA"/>
</dbReference>
<comment type="caution">
    <text evidence="1">The sequence shown here is derived from an EMBL/GenBank/DDBJ whole genome shotgun (WGS) entry which is preliminary data.</text>
</comment>
<dbReference type="Proteomes" id="UP000018461">
    <property type="component" value="Unassembled WGS sequence"/>
</dbReference>
<dbReference type="InterPro" id="IPR012674">
    <property type="entry name" value="Calycin"/>
</dbReference>
<protein>
    <recommendedName>
        <fullName evidence="3">DUF1934 domain-containing protein</fullName>
    </recommendedName>
</protein>
<name>G9WNS3_9FIRM</name>
<evidence type="ECO:0008006" key="3">
    <source>
        <dbReference type="Google" id="ProtNLM"/>
    </source>
</evidence>
<accession>G9WNS3</accession>
<dbReference type="HOGENOM" id="CLU_1853190_0_0_9"/>
<organism evidence="1 2">
    <name type="scientific">Oribacterium parvum ACB1</name>
    <dbReference type="NCBI Taxonomy" id="796943"/>
    <lineage>
        <taxon>Bacteria</taxon>
        <taxon>Bacillati</taxon>
        <taxon>Bacillota</taxon>
        <taxon>Clostridia</taxon>
        <taxon>Lachnospirales</taxon>
        <taxon>Lachnospiraceae</taxon>
        <taxon>Oribacterium</taxon>
    </lineage>
</organism>
<evidence type="ECO:0000313" key="1">
    <source>
        <dbReference type="EMBL" id="EHL10810.1"/>
    </source>
</evidence>
<evidence type="ECO:0000313" key="2">
    <source>
        <dbReference type="Proteomes" id="UP000018461"/>
    </source>
</evidence>
<dbReference type="Pfam" id="PF09148">
    <property type="entry name" value="DUF1934"/>
    <property type="match status" value="1"/>
</dbReference>
<dbReference type="AlphaFoldDB" id="G9WNS3"/>
<proteinExistence type="predicted"/>
<keyword evidence="2" id="KW-1185">Reference proteome</keyword>
<reference evidence="1" key="1">
    <citation type="submission" date="2011-08" db="EMBL/GenBank/DDBJ databases">
        <authorList>
            <consortium name="The Broad Institute Genome Sequencing Platform"/>
            <person name="Earl A."/>
            <person name="Ward D."/>
            <person name="Feldgarden M."/>
            <person name="Gevers D."/>
            <person name="Sizova M."/>
            <person name="Hazen A."/>
            <person name="Epstein S."/>
            <person name="Young S.K."/>
            <person name="Zeng Q."/>
            <person name="Gargeya S."/>
            <person name="Fitzgerald M."/>
            <person name="Haas B."/>
            <person name="Abouelleil A."/>
            <person name="Alvarado L."/>
            <person name="Arachchi H.M."/>
            <person name="Berlin A."/>
            <person name="Brown A."/>
            <person name="Chapman S.B."/>
            <person name="Chen Z."/>
            <person name="Dunbar C."/>
            <person name="Freedman E."/>
            <person name="Gearin G."/>
            <person name="Gellesch M."/>
            <person name="Goldberg J."/>
            <person name="Griggs A."/>
            <person name="Gujja S."/>
            <person name="Heiman D."/>
            <person name="Howarth C."/>
            <person name="Larson L."/>
            <person name="Lui A."/>
            <person name="MacDonald P.J.P."/>
            <person name="Montmayeur A."/>
            <person name="Murphy C."/>
            <person name="Neiman D."/>
            <person name="Pearson M."/>
            <person name="Priest M."/>
            <person name="Roberts A."/>
            <person name="Saif S."/>
            <person name="Shea T."/>
            <person name="Shenoy N."/>
            <person name="Sisk P."/>
            <person name="Stolte C."/>
            <person name="Sykes S."/>
            <person name="Wortman J."/>
            <person name="Nusbaum C."/>
            <person name="Birren B."/>
        </authorList>
    </citation>
    <scope>NUCLEOTIDE SEQUENCE</scope>
    <source>
        <strain evidence="1">ACB1</strain>
    </source>
</reference>
<dbReference type="STRING" id="796943.HMPREF9625_01006"/>
<dbReference type="PATRIC" id="fig|796943.3.peg.1427"/>
<reference evidence="1" key="2">
    <citation type="submission" date="2013-03" db="EMBL/GenBank/DDBJ databases">
        <title>The Genome Sequence of Oribacterium sp. ACB1.</title>
        <authorList>
            <consortium name="The Broad Institute Genomics Platform"/>
            <consortium name="The Broad Institute Genome Sequencing Center for Infectious Disease"/>
            <person name="Earl A."/>
            <person name="Ward D."/>
            <person name="Feldgarden M."/>
            <person name="Gevers D."/>
            <person name="Sizova M."/>
            <person name="Hazen A."/>
            <person name="Epstein S."/>
            <person name="Walker B."/>
            <person name="Young S."/>
            <person name="Zeng Q."/>
            <person name="Gargeya S."/>
            <person name="Fitzgerald M."/>
            <person name="Haas B."/>
            <person name="Abouelleil A."/>
            <person name="Allen A.W."/>
            <person name="Alvarado L."/>
            <person name="Arachchi H.M."/>
            <person name="Berlin A.M."/>
            <person name="Chapman S.B."/>
            <person name="Gainer-Dewar J."/>
            <person name="Goldberg J."/>
            <person name="Griggs A."/>
            <person name="Gujja S."/>
            <person name="Hansen M."/>
            <person name="Howarth C."/>
            <person name="Imamovic A."/>
            <person name="Ireland A."/>
            <person name="Larimer J."/>
            <person name="McCowan C."/>
            <person name="Murphy C."/>
            <person name="Pearson M."/>
            <person name="Poon T.W."/>
            <person name="Priest M."/>
            <person name="Roberts A."/>
            <person name="Saif S."/>
            <person name="Shea T."/>
            <person name="Sisk P."/>
            <person name="Sykes S."/>
            <person name="Wortman J."/>
            <person name="Nusbaum C."/>
            <person name="Birren B."/>
        </authorList>
    </citation>
    <scope>NUCLEOTIDE SEQUENCE [LARGE SCALE GENOMIC DNA]</scope>
    <source>
        <strain evidence="1">ACB1</strain>
    </source>
</reference>
<sequence>MKVKIRLKSKQKIGEELDEFTIEEKGVLLNRGKSYLLSYFQDNIHHSLEFFPSENKLVMMRNWKETQRVEYLSGIKWSVDYETELGAMPLSFDTKEVKYLYEEFSAGRAELRLSYLLYQFEEMIAETELSIAIFPLKG</sequence>
<gene>
    <name evidence="1" type="ORF">HMPREF9625_01006</name>
</gene>
<dbReference type="RefSeq" id="WP_009534862.1">
    <property type="nucleotide sequence ID" value="NZ_KE148312.1"/>
</dbReference>
<dbReference type="InterPro" id="IPR015231">
    <property type="entry name" value="DUF1934"/>
</dbReference>
<dbReference type="SUPFAM" id="SSF50814">
    <property type="entry name" value="Lipocalins"/>
    <property type="match status" value="1"/>
</dbReference>